<name>A0ABV5LU17_9ACTN</name>
<comment type="caution">
    <text evidence="2">The sequence shown here is derived from an EMBL/GenBank/DDBJ whole genome shotgun (WGS) entry which is preliminary data.</text>
</comment>
<dbReference type="RefSeq" id="WP_380138846.1">
    <property type="nucleotide sequence ID" value="NZ_JBHLUI010000010.1"/>
</dbReference>
<accession>A0ABV5LU17</accession>
<reference evidence="2 3" key="1">
    <citation type="submission" date="2024-09" db="EMBL/GenBank/DDBJ databases">
        <authorList>
            <person name="Sun Q."/>
            <person name="Mori K."/>
        </authorList>
    </citation>
    <scope>NUCLEOTIDE SEQUENCE [LARGE SCALE GENOMIC DNA]</scope>
    <source>
        <strain evidence="2 3">TISTR 1856</strain>
    </source>
</reference>
<protein>
    <submittedName>
        <fullName evidence="2">Uncharacterized protein</fullName>
    </submittedName>
</protein>
<organism evidence="2 3">
    <name type="scientific">Kineococcus gynurae</name>
    <dbReference type="NCBI Taxonomy" id="452979"/>
    <lineage>
        <taxon>Bacteria</taxon>
        <taxon>Bacillati</taxon>
        <taxon>Actinomycetota</taxon>
        <taxon>Actinomycetes</taxon>
        <taxon>Kineosporiales</taxon>
        <taxon>Kineosporiaceae</taxon>
        <taxon>Kineococcus</taxon>
    </lineage>
</organism>
<evidence type="ECO:0000256" key="1">
    <source>
        <dbReference type="SAM" id="MobiDB-lite"/>
    </source>
</evidence>
<keyword evidence="3" id="KW-1185">Reference proteome</keyword>
<dbReference type="EMBL" id="JBHMDM010000005">
    <property type="protein sequence ID" value="MFB9377599.1"/>
    <property type="molecule type" value="Genomic_DNA"/>
</dbReference>
<evidence type="ECO:0000313" key="3">
    <source>
        <dbReference type="Proteomes" id="UP001589748"/>
    </source>
</evidence>
<feature type="region of interest" description="Disordered" evidence="1">
    <location>
        <begin position="33"/>
        <end position="52"/>
    </location>
</feature>
<dbReference type="Proteomes" id="UP001589748">
    <property type="component" value="Unassembled WGS sequence"/>
</dbReference>
<sequence length="118" mass="12370">MVRNPPPRPAGCLQVAVLDGGPRADAESWLREVSTTAPDTVAPDGTPRDLTDPEVADVLVRDEAMRQAAAALLAHPGSTEVRDDGGEVVAAIVTRPAGDGQVVIEQLRYWQPGPPCPA</sequence>
<proteinExistence type="predicted"/>
<gene>
    <name evidence="2" type="ORF">ACFFVI_11530</name>
</gene>
<evidence type="ECO:0000313" key="2">
    <source>
        <dbReference type="EMBL" id="MFB9377599.1"/>
    </source>
</evidence>